<name>A0A6A6FBP6_9PEZI</name>
<proteinExistence type="predicted"/>
<sequence>MLDILHGASREHGARRTEFFLVMRYQHSYWWATINAAREDVPSSSTEMGIWRLRT</sequence>
<organism evidence="1 2">
    <name type="scientific">Cercospora zeae-maydis SCOH1-5</name>
    <dbReference type="NCBI Taxonomy" id="717836"/>
    <lineage>
        <taxon>Eukaryota</taxon>
        <taxon>Fungi</taxon>
        <taxon>Dikarya</taxon>
        <taxon>Ascomycota</taxon>
        <taxon>Pezizomycotina</taxon>
        <taxon>Dothideomycetes</taxon>
        <taxon>Dothideomycetidae</taxon>
        <taxon>Mycosphaerellales</taxon>
        <taxon>Mycosphaerellaceae</taxon>
        <taxon>Cercospora</taxon>
    </lineage>
</organism>
<dbReference type="EMBL" id="ML992679">
    <property type="protein sequence ID" value="KAF2210832.1"/>
    <property type="molecule type" value="Genomic_DNA"/>
</dbReference>
<evidence type="ECO:0000313" key="1">
    <source>
        <dbReference type="EMBL" id="KAF2210832.1"/>
    </source>
</evidence>
<gene>
    <name evidence="1" type="ORF">CERZMDRAFT_91062</name>
</gene>
<reference evidence="1" key="1">
    <citation type="journal article" date="2020" name="Stud. Mycol.">
        <title>101 Dothideomycetes genomes: a test case for predicting lifestyles and emergence of pathogens.</title>
        <authorList>
            <person name="Haridas S."/>
            <person name="Albert R."/>
            <person name="Binder M."/>
            <person name="Bloem J."/>
            <person name="Labutti K."/>
            <person name="Salamov A."/>
            <person name="Andreopoulos B."/>
            <person name="Baker S."/>
            <person name="Barry K."/>
            <person name="Bills G."/>
            <person name="Bluhm B."/>
            <person name="Cannon C."/>
            <person name="Castanera R."/>
            <person name="Culley D."/>
            <person name="Daum C."/>
            <person name="Ezra D."/>
            <person name="Gonzalez J."/>
            <person name="Henrissat B."/>
            <person name="Kuo A."/>
            <person name="Liang C."/>
            <person name="Lipzen A."/>
            <person name="Lutzoni F."/>
            <person name="Magnuson J."/>
            <person name="Mondo S."/>
            <person name="Nolan M."/>
            <person name="Ohm R."/>
            <person name="Pangilinan J."/>
            <person name="Park H.-J."/>
            <person name="Ramirez L."/>
            <person name="Alfaro M."/>
            <person name="Sun H."/>
            <person name="Tritt A."/>
            <person name="Yoshinaga Y."/>
            <person name="Zwiers L.-H."/>
            <person name="Turgeon B."/>
            <person name="Goodwin S."/>
            <person name="Spatafora J."/>
            <person name="Crous P."/>
            <person name="Grigoriev I."/>
        </authorList>
    </citation>
    <scope>NUCLEOTIDE SEQUENCE</scope>
    <source>
        <strain evidence="1">SCOH1-5</strain>
    </source>
</reference>
<protein>
    <submittedName>
        <fullName evidence="1">Uncharacterized protein</fullName>
    </submittedName>
</protein>
<dbReference type="Proteomes" id="UP000799539">
    <property type="component" value="Unassembled WGS sequence"/>
</dbReference>
<accession>A0A6A6FBP6</accession>
<dbReference type="AlphaFoldDB" id="A0A6A6FBP6"/>
<evidence type="ECO:0000313" key="2">
    <source>
        <dbReference type="Proteomes" id="UP000799539"/>
    </source>
</evidence>
<keyword evidence="2" id="KW-1185">Reference proteome</keyword>